<dbReference type="AlphaFoldDB" id="A0A6P8XIW1"/>
<protein>
    <submittedName>
        <fullName evidence="3">Uncharacterized protein LOC117576040</fullName>
    </submittedName>
</protein>
<accession>A0A6P8XIW1</accession>
<reference evidence="3" key="1">
    <citation type="submission" date="2025-08" db="UniProtKB">
        <authorList>
            <consortium name="RefSeq"/>
        </authorList>
    </citation>
    <scope>IDENTIFICATION</scope>
    <source>
        <strain evidence="3">15112-1751.03</strain>
        <tissue evidence="3">Whole Adult</tissue>
    </source>
</reference>
<dbReference type="Proteomes" id="UP000515160">
    <property type="component" value="Chromosome 2R"/>
</dbReference>
<feature type="compositionally biased region" description="Basic residues" evidence="1">
    <location>
        <begin position="12"/>
        <end position="24"/>
    </location>
</feature>
<evidence type="ECO:0000313" key="2">
    <source>
        <dbReference type="Proteomes" id="UP000515160"/>
    </source>
</evidence>
<sequence length="164" mass="18549">MADSTKDSTPLPRRRLGLRLHKGARTTPGNRFHAPQVATTPLSADNTNNSETPRASQPAKLKANSTNCRRLGLTRRRPDLSKKRLEFIVTQDSAAVVEEQTSPQKLEWRQRKILELEADIETWKNGFNAAINDLQALVPNPVTMEKLLTELKLPLELLQYLEED</sequence>
<keyword evidence="2" id="KW-1185">Reference proteome</keyword>
<feature type="region of interest" description="Disordered" evidence="1">
    <location>
        <begin position="1"/>
        <end position="66"/>
    </location>
</feature>
<evidence type="ECO:0000256" key="1">
    <source>
        <dbReference type="SAM" id="MobiDB-lite"/>
    </source>
</evidence>
<proteinExistence type="predicted"/>
<dbReference type="GeneID" id="117576040"/>
<organism evidence="2 3">
    <name type="scientific">Drosophila albomicans</name>
    <name type="common">Fruit fly</name>
    <dbReference type="NCBI Taxonomy" id="7291"/>
    <lineage>
        <taxon>Eukaryota</taxon>
        <taxon>Metazoa</taxon>
        <taxon>Ecdysozoa</taxon>
        <taxon>Arthropoda</taxon>
        <taxon>Hexapoda</taxon>
        <taxon>Insecta</taxon>
        <taxon>Pterygota</taxon>
        <taxon>Neoptera</taxon>
        <taxon>Endopterygota</taxon>
        <taxon>Diptera</taxon>
        <taxon>Brachycera</taxon>
        <taxon>Muscomorpha</taxon>
        <taxon>Ephydroidea</taxon>
        <taxon>Drosophilidae</taxon>
        <taxon>Drosophila</taxon>
    </lineage>
</organism>
<feature type="compositionally biased region" description="Polar residues" evidence="1">
    <location>
        <begin position="37"/>
        <end position="55"/>
    </location>
</feature>
<dbReference type="RefSeq" id="XP_034116456.1">
    <property type="nucleotide sequence ID" value="XM_034260565.2"/>
</dbReference>
<evidence type="ECO:0000313" key="3">
    <source>
        <dbReference type="RefSeq" id="XP_034116456.1"/>
    </source>
</evidence>
<dbReference type="OrthoDB" id="8045512at2759"/>
<name>A0A6P8XIW1_DROAB</name>
<gene>
    <name evidence="3" type="primary">LOC117576040</name>
</gene>